<reference evidence="11" key="1">
    <citation type="submission" date="2016-10" db="EMBL/GenBank/DDBJ databases">
        <authorList>
            <person name="Varghese N."/>
        </authorList>
    </citation>
    <scope>NUCLEOTIDE SEQUENCE [LARGE SCALE GENOMIC DNA]</scope>
    <source>
        <strain evidence="11">DSM 20406</strain>
    </source>
</reference>
<dbReference type="EMBL" id="FNYK01000008">
    <property type="protein sequence ID" value="SEI53385.1"/>
    <property type="molecule type" value="Genomic_DNA"/>
</dbReference>
<dbReference type="GO" id="GO:0002181">
    <property type="term" value="P:cytoplasmic translation"/>
    <property type="evidence" value="ECO:0007669"/>
    <property type="project" value="TreeGrafter"/>
</dbReference>
<comment type="similarity">
    <text evidence="1 6 7">Belongs to the universal ribosomal protein uL6 family.</text>
</comment>
<keyword evidence="5 6" id="KW-0687">Ribonucleoprotein</keyword>
<dbReference type="STRING" id="322505.SAMN04487836_11528"/>
<dbReference type="Gene3D" id="3.90.930.12">
    <property type="entry name" value="Ribosomal protein L6, alpha-beta domain"/>
    <property type="match status" value="2"/>
</dbReference>
<comment type="subunit">
    <text evidence="6">Part of the 50S ribosomal subunit.</text>
</comment>
<dbReference type="GeneID" id="54120432"/>
<keyword evidence="11" id="KW-1185">Reference proteome</keyword>
<evidence type="ECO:0000256" key="7">
    <source>
        <dbReference type="RuleBase" id="RU003869"/>
    </source>
</evidence>
<comment type="function">
    <text evidence="6 8">This protein binds to the 23S rRNA, and is important in its secondary structure. It is located near the subunit interface in the base of the L7/L12 stalk, and near the tRNA binding site of the peptidyltransferase center.</text>
</comment>
<dbReference type="eggNOG" id="COG0097">
    <property type="taxonomic scope" value="Bacteria"/>
</dbReference>
<protein>
    <recommendedName>
        <fullName evidence="6">Large ribosomal subunit protein uL6</fullName>
    </recommendedName>
</protein>
<dbReference type="FunFam" id="3.90.930.12:FF:000002">
    <property type="entry name" value="50S ribosomal protein L6"/>
    <property type="match status" value="1"/>
</dbReference>
<feature type="domain" description="Large ribosomal subunit protein uL6 alpha-beta" evidence="9">
    <location>
        <begin position="91"/>
        <end position="165"/>
    </location>
</feature>
<dbReference type="Proteomes" id="UP000183028">
    <property type="component" value="Unassembled WGS sequence"/>
</dbReference>
<dbReference type="PANTHER" id="PTHR11655">
    <property type="entry name" value="60S/50S RIBOSOMAL PROTEIN L6/L9"/>
    <property type="match status" value="1"/>
</dbReference>
<dbReference type="PRINTS" id="PR00059">
    <property type="entry name" value="RIBOSOMALL6"/>
</dbReference>
<evidence type="ECO:0000259" key="9">
    <source>
        <dbReference type="Pfam" id="PF00347"/>
    </source>
</evidence>
<dbReference type="HAMAP" id="MF_01365_B">
    <property type="entry name" value="Ribosomal_uL6_B"/>
    <property type="match status" value="1"/>
</dbReference>
<dbReference type="InterPro" id="IPR019906">
    <property type="entry name" value="Ribosomal_uL6_bac-type"/>
</dbReference>
<dbReference type="AlphaFoldDB" id="A0A1H6RP67"/>
<organism evidence="10 11">
    <name type="scientific">Sharpea azabuensis</name>
    <dbReference type="NCBI Taxonomy" id="322505"/>
    <lineage>
        <taxon>Bacteria</taxon>
        <taxon>Bacillati</taxon>
        <taxon>Bacillota</taxon>
        <taxon>Erysipelotrichia</taxon>
        <taxon>Erysipelotrichales</taxon>
        <taxon>Coprobacillaceae</taxon>
        <taxon>Sharpea</taxon>
    </lineage>
</organism>
<evidence type="ECO:0000256" key="1">
    <source>
        <dbReference type="ARBA" id="ARBA00009356"/>
    </source>
</evidence>
<dbReference type="InterPro" id="IPR000702">
    <property type="entry name" value="Ribosomal_uL6-like"/>
</dbReference>
<dbReference type="PROSITE" id="PS00525">
    <property type="entry name" value="RIBOSOMAL_L6_1"/>
    <property type="match status" value="1"/>
</dbReference>
<evidence type="ECO:0000256" key="3">
    <source>
        <dbReference type="ARBA" id="ARBA00022884"/>
    </source>
</evidence>
<keyword evidence="2 6" id="KW-0699">rRNA-binding</keyword>
<evidence type="ECO:0000256" key="4">
    <source>
        <dbReference type="ARBA" id="ARBA00022980"/>
    </source>
</evidence>
<proteinExistence type="inferred from homology"/>
<evidence type="ECO:0000256" key="6">
    <source>
        <dbReference type="HAMAP-Rule" id="MF_01365"/>
    </source>
</evidence>
<dbReference type="InterPro" id="IPR002358">
    <property type="entry name" value="Ribosomal_uL6_CS"/>
</dbReference>
<name>A0A1H6RP67_9FIRM</name>
<dbReference type="GO" id="GO:0022625">
    <property type="term" value="C:cytosolic large ribosomal subunit"/>
    <property type="evidence" value="ECO:0007669"/>
    <property type="project" value="UniProtKB-UniRule"/>
</dbReference>
<evidence type="ECO:0000313" key="10">
    <source>
        <dbReference type="EMBL" id="SEI53385.1"/>
    </source>
</evidence>
<keyword evidence="4 6" id="KW-0689">Ribosomal protein</keyword>
<dbReference type="GO" id="GO:0019843">
    <property type="term" value="F:rRNA binding"/>
    <property type="evidence" value="ECO:0007669"/>
    <property type="project" value="UniProtKB-UniRule"/>
</dbReference>
<accession>A0A1H6RP67</accession>
<feature type="domain" description="Large ribosomal subunit protein uL6 alpha-beta" evidence="9">
    <location>
        <begin position="11"/>
        <end position="83"/>
    </location>
</feature>
<dbReference type="NCBIfam" id="TIGR03654">
    <property type="entry name" value="L6_bact"/>
    <property type="match status" value="1"/>
</dbReference>
<sequence length="181" mass="19587">MSRIGLKTITVPADVEVSIASDNTVTVKGPKGTLVRAFSPLITINQEGNEINCVRANDQKTTKQLHGTTRALLANMIEGVSKGFEKNLEIVGIGYRAAMKGNTLSLHIGYSHEVDLEIEDGVKVECPTATTIKVSGISKERVGQVAANIREVRKPEPYKGKGIKYVDEVIIRKEGKTAGKK</sequence>
<dbReference type="OrthoDB" id="9805007at2"/>
<dbReference type="PANTHER" id="PTHR11655:SF14">
    <property type="entry name" value="LARGE RIBOSOMAL SUBUNIT PROTEIN UL6M"/>
    <property type="match status" value="1"/>
</dbReference>
<evidence type="ECO:0000313" key="11">
    <source>
        <dbReference type="Proteomes" id="UP000183028"/>
    </source>
</evidence>
<keyword evidence="3 6" id="KW-0694">RNA-binding</keyword>
<evidence type="ECO:0000256" key="5">
    <source>
        <dbReference type="ARBA" id="ARBA00023274"/>
    </source>
</evidence>
<gene>
    <name evidence="6" type="primary">rplF</name>
    <name evidence="10" type="ORF">SAMN04487834_100830</name>
</gene>
<dbReference type="Pfam" id="PF00347">
    <property type="entry name" value="Ribosomal_L6"/>
    <property type="match status" value="2"/>
</dbReference>
<dbReference type="FunFam" id="3.90.930.12:FF:000001">
    <property type="entry name" value="50S ribosomal protein L6"/>
    <property type="match status" value="1"/>
</dbReference>
<evidence type="ECO:0000256" key="2">
    <source>
        <dbReference type="ARBA" id="ARBA00022730"/>
    </source>
</evidence>
<dbReference type="SUPFAM" id="SSF56053">
    <property type="entry name" value="Ribosomal protein L6"/>
    <property type="match status" value="2"/>
</dbReference>
<dbReference type="InterPro" id="IPR020040">
    <property type="entry name" value="Ribosomal_uL6_a/b-dom"/>
</dbReference>
<dbReference type="PIRSF" id="PIRSF002162">
    <property type="entry name" value="Ribosomal_L6"/>
    <property type="match status" value="1"/>
</dbReference>
<dbReference type="InterPro" id="IPR036789">
    <property type="entry name" value="Ribosomal_uL6-like_a/b-dom_sf"/>
</dbReference>
<dbReference type="RefSeq" id="WP_033163038.1">
    <property type="nucleotide sequence ID" value="NZ_CACVPP010000014.1"/>
</dbReference>
<dbReference type="GO" id="GO:0003735">
    <property type="term" value="F:structural constituent of ribosome"/>
    <property type="evidence" value="ECO:0007669"/>
    <property type="project" value="UniProtKB-UniRule"/>
</dbReference>
<evidence type="ECO:0000256" key="8">
    <source>
        <dbReference type="RuleBase" id="RU003870"/>
    </source>
</evidence>